<comment type="function">
    <text evidence="15">Component of a retrotranslocation channel required for peroxisome organization by mediating export of the PEX5 receptor from peroxisomes to the cytosol, thereby promoting PEX5 recycling.</text>
</comment>
<keyword evidence="9" id="KW-0862">Zinc</keyword>
<evidence type="ECO:0000313" key="19">
    <source>
        <dbReference type="RefSeq" id="XP_011635251.1"/>
    </source>
</evidence>
<dbReference type="Proteomes" id="UP000504615">
    <property type="component" value="Unplaced"/>
</dbReference>
<keyword evidence="10" id="KW-0653">Protein transport</keyword>
<dbReference type="PANTHER" id="PTHR12888:SF0">
    <property type="entry name" value="PEROXISOME ASSEMBLY PROTEIN 12"/>
    <property type="match status" value="1"/>
</dbReference>
<keyword evidence="8" id="KW-0863">Zinc-finger</keyword>
<dbReference type="InterPro" id="IPR013083">
    <property type="entry name" value="Znf_RING/FYVE/PHD"/>
</dbReference>
<comment type="pathway">
    <text evidence="2">Protein modification; protein ubiquitination.</text>
</comment>
<dbReference type="GO" id="GO:0006513">
    <property type="term" value="P:protein monoubiquitination"/>
    <property type="evidence" value="ECO:0007669"/>
    <property type="project" value="TreeGrafter"/>
</dbReference>
<keyword evidence="7" id="KW-0479">Metal-binding</keyword>
<evidence type="ECO:0000256" key="7">
    <source>
        <dbReference type="ARBA" id="ARBA00022723"/>
    </source>
</evidence>
<dbReference type="Gene3D" id="3.30.40.10">
    <property type="entry name" value="Zinc/RING finger domain, C3HC4 (zinc finger)"/>
    <property type="match status" value="1"/>
</dbReference>
<feature type="transmembrane region" description="Helical" evidence="16">
    <location>
        <begin position="225"/>
        <end position="247"/>
    </location>
</feature>
<keyword evidence="11 16" id="KW-1133">Transmembrane helix</keyword>
<evidence type="ECO:0000256" key="11">
    <source>
        <dbReference type="ARBA" id="ARBA00022989"/>
    </source>
</evidence>
<dbReference type="PANTHER" id="PTHR12888">
    <property type="entry name" value="PEROXISOME ASSEMBLY PROTEIN 12 PEROXIN-12"/>
    <property type="match status" value="1"/>
</dbReference>
<evidence type="ECO:0000256" key="2">
    <source>
        <dbReference type="ARBA" id="ARBA00004906"/>
    </source>
</evidence>
<evidence type="ECO:0000256" key="13">
    <source>
        <dbReference type="ARBA" id="ARBA00023140"/>
    </source>
</evidence>
<evidence type="ECO:0000256" key="15">
    <source>
        <dbReference type="PIRNR" id="PIRNR038074"/>
    </source>
</evidence>
<keyword evidence="13 15" id="KW-0576">Peroxisome</keyword>
<evidence type="ECO:0000256" key="8">
    <source>
        <dbReference type="ARBA" id="ARBA00022771"/>
    </source>
</evidence>
<evidence type="ECO:0000256" key="14">
    <source>
        <dbReference type="ARBA" id="ARBA00029692"/>
    </source>
</evidence>
<evidence type="ECO:0000256" key="4">
    <source>
        <dbReference type="ARBA" id="ARBA00018980"/>
    </source>
</evidence>
<evidence type="ECO:0000256" key="12">
    <source>
        <dbReference type="ARBA" id="ARBA00023136"/>
    </source>
</evidence>
<evidence type="ECO:0000256" key="9">
    <source>
        <dbReference type="ARBA" id="ARBA00022833"/>
    </source>
</evidence>
<dbReference type="CTD" id="5193"/>
<dbReference type="KEGG" id="pbar:105425931"/>
<keyword evidence="12 15" id="KW-0472">Membrane</keyword>
<dbReference type="GeneID" id="105425931"/>
<accession>A0A6I9W561</accession>
<evidence type="ECO:0000313" key="18">
    <source>
        <dbReference type="Proteomes" id="UP000504615"/>
    </source>
</evidence>
<sequence>MAEKGAHLTGTAYIRPSIFEIIAQESLASTLEPAFNKILSFLVSFNMERYGHILKWTDEGYLIFNALLQRYYLKKYSASFSETFYGLKRVTVHNSKLKERLTSKKQMLSLILIVTFPYLKNKLAQYSLKYKLQEVDNLASTEQNREKFFHKCIIKGHSFFFIIYETLVLYSYILYVSEKSMYPSPLLRLLSVTLTYADPQSALTITELLRKIKYNSFTISDGWNIFQRIVTGSLELGAFFLQFLSWWSQENYNMNIMNLPAPSPPKVPNIAQQYKGICPLCHKPHRIHTVLMVSGYVFCYQCILSEVRIKKRCPVTHYPAKEDDLIRLYIE</sequence>
<dbReference type="PIRSF" id="PIRSF038074">
    <property type="entry name" value="Peroxisome_assembly_p12"/>
    <property type="match status" value="1"/>
</dbReference>
<dbReference type="AlphaFoldDB" id="A0A6I9W561"/>
<name>A0A6I9W561_9HYME</name>
<keyword evidence="6 16" id="KW-0812">Transmembrane</keyword>
<gene>
    <name evidence="19" type="primary">LOC105425931</name>
</gene>
<dbReference type="GO" id="GO:0008270">
    <property type="term" value="F:zinc ion binding"/>
    <property type="evidence" value="ECO:0007669"/>
    <property type="project" value="UniProtKB-KW"/>
</dbReference>
<dbReference type="InterPro" id="IPR017375">
    <property type="entry name" value="PEX12"/>
</dbReference>
<dbReference type="GO" id="GO:1990429">
    <property type="term" value="C:peroxisomal importomer complex"/>
    <property type="evidence" value="ECO:0007669"/>
    <property type="project" value="TreeGrafter"/>
</dbReference>
<dbReference type="GO" id="GO:0016558">
    <property type="term" value="P:protein import into peroxisome matrix"/>
    <property type="evidence" value="ECO:0007669"/>
    <property type="project" value="UniProtKB-UniRule"/>
</dbReference>
<dbReference type="OrthoDB" id="107372at2759"/>
<keyword evidence="5" id="KW-0813">Transport</keyword>
<dbReference type="Pfam" id="PF04757">
    <property type="entry name" value="Pex2_Pex12"/>
    <property type="match status" value="1"/>
</dbReference>
<evidence type="ECO:0000256" key="3">
    <source>
        <dbReference type="ARBA" id="ARBA00008704"/>
    </source>
</evidence>
<dbReference type="GO" id="GO:0005778">
    <property type="term" value="C:peroxisomal membrane"/>
    <property type="evidence" value="ECO:0007669"/>
    <property type="project" value="UniProtKB-SubCell"/>
</dbReference>
<evidence type="ECO:0000256" key="6">
    <source>
        <dbReference type="ARBA" id="ARBA00022692"/>
    </source>
</evidence>
<evidence type="ECO:0000259" key="17">
    <source>
        <dbReference type="Pfam" id="PF04757"/>
    </source>
</evidence>
<protein>
    <recommendedName>
        <fullName evidence="4 15">Peroxisome assembly protein 12</fullName>
    </recommendedName>
    <alternativeName>
        <fullName evidence="14 15">Peroxin-12</fullName>
    </alternativeName>
</protein>
<evidence type="ECO:0000256" key="10">
    <source>
        <dbReference type="ARBA" id="ARBA00022927"/>
    </source>
</evidence>
<evidence type="ECO:0000256" key="16">
    <source>
        <dbReference type="SAM" id="Phobius"/>
    </source>
</evidence>
<dbReference type="SUPFAM" id="SSF57850">
    <property type="entry name" value="RING/U-box"/>
    <property type="match status" value="1"/>
</dbReference>
<proteinExistence type="inferred from homology"/>
<dbReference type="RefSeq" id="XP_011635251.1">
    <property type="nucleotide sequence ID" value="XM_011636949.1"/>
</dbReference>
<dbReference type="CDD" id="cd16451">
    <property type="entry name" value="mRING_PEX12"/>
    <property type="match status" value="1"/>
</dbReference>
<keyword evidence="18" id="KW-1185">Reference proteome</keyword>
<dbReference type="InterPro" id="IPR006845">
    <property type="entry name" value="Pex_N"/>
</dbReference>
<reference evidence="19" key="1">
    <citation type="submission" date="2025-08" db="UniProtKB">
        <authorList>
            <consortium name="RefSeq"/>
        </authorList>
    </citation>
    <scope>IDENTIFICATION</scope>
</reference>
<comment type="similarity">
    <text evidence="3 15">Belongs to the pex2/pex10/pex12 family.</text>
</comment>
<evidence type="ECO:0000256" key="1">
    <source>
        <dbReference type="ARBA" id="ARBA00004585"/>
    </source>
</evidence>
<organism evidence="18 19">
    <name type="scientific">Pogonomyrmex barbatus</name>
    <name type="common">red harvester ant</name>
    <dbReference type="NCBI Taxonomy" id="144034"/>
    <lineage>
        <taxon>Eukaryota</taxon>
        <taxon>Metazoa</taxon>
        <taxon>Ecdysozoa</taxon>
        <taxon>Arthropoda</taxon>
        <taxon>Hexapoda</taxon>
        <taxon>Insecta</taxon>
        <taxon>Pterygota</taxon>
        <taxon>Neoptera</taxon>
        <taxon>Endopterygota</taxon>
        <taxon>Hymenoptera</taxon>
        <taxon>Apocrita</taxon>
        <taxon>Aculeata</taxon>
        <taxon>Formicoidea</taxon>
        <taxon>Formicidae</taxon>
        <taxon>Myrmicinae</taxon>
        <taxon>Pogonomyrmex</taxon>
    </lineage>
</organism>
<feature type="transmembrane region" description="Helical" evidence="16">
    <location>
        <begin position="159"/>
        <end position="177"/>
    </location>
</feature>
<dbReference type="GO" id="GO:0004842">
    <property type="term" value="F:ubiquitin-protein transferase activity"/>
    <property type="evidence" value="ECO:0007669"/>
    <property type="project" value="TreeGrafter"/>
</dbReference>
<feature type="domain" description="Pex N-terminal" evidence="17">
    <location>
        <begin position="24"/>
        <end position="249"/>
    </location>
</feature>
<comment type="subcellular location">
    <subcellularLocation>
        <location evidence="1">Peroxisome membrane</location>
        <topology evidence="1">Multi-pass membrane protein</topology>
    </subcellularLocation>
</comment>
<evidence type="ECO:0000256" key="5">
    <source>
        <dbReference type="ARBA" id="ARBA00022448"/>
    </source>
</evidence>